<dbReference type="EMBL" id="CABPSH010000010">
    <property type="protein sequence ID" value="VVE29629.1"/>
    <property type="molecule type" value="Genomic_DNA"/>
</dbReference>
<dbReference type="Proteomes" id="UP000400981">
    <property type="component" value="Unassembled WGS sequence"/>
</dbReference>
<reference evidence="1 2" key="1">
    <citation type="submission" date="2019-08" db="EMBL/GenBank/DDBJ databases">
        <authorList>
            <person name="Peeters C."/>
        </authorList>
    </citation>
    <scope>NUCLEOTIDE SEQUENCE [LARGE SCALE GENOMIC DNA]</scope>
    <source>
        <strain evidence="1 2">LMG 31012</strain>
    </source>
</reference>
<dbReference type="InterPro" id="IPR006429">
    <property type="entry name" value="Phage_lambda_portal"/>
</dbReference>
<evidence type="ECO:0000313" key="2">
    <source>
        <dbReference type="Proteomes" id="UP000400981"/>
    </source>
</evidence>
<dbReference type="AlphaFoldDB" id="A0A5E4X081"/>
<organism evidence="1 2">
    <name type="scientific">Pandoraea eparura</name>
    <dbReference type="NCBI Taxonomy" id="2508291"/>
    <lineage>
        <taxon>Bacteria</taxon>
        <taxon>Pseudomonadati</taxon>
        <taxon>Pseudomonadota</taxon>
        <taxon>Betaproteobacteria</taxon>
        <taxon>Burkholderiales</taxon>
        <taxon>Burkholderiaceae</taxon>
        <taxon>Pandoraea</taxon>
    </lineage>
</organism>
<dbReference type="GO" id="GO:0005198">
    <property type="term" value="F:structural molecule activity"/>
    <property type="evidence" value="ECO:0007669"/>
    <property type="project" value="InterPro"/>
</dbReference>
<accession>A0A5E4X081</accession>
<protein>
    <submittedName>
        <fullName evidence="1">Phage portal protein</fullName>
    </submittedName>
</protein>
<name>A0A5E4X081_9BURK</name>
<sequence>MENQVSILGPSGAPLTPSRARMLTGGSRTPYDAADLYGDHVADWQPYLWSPDGELNMYRDRIVARVRDLVRNDGWASAAVTRTLDTVVGANFHPVFKPDYQALRAYSGNKGFDHVWAEEYGQSLEANWRTWADDLGRYCDAQRNLTLPEIMAVAFRHELVDGDSLAQMLWLPERVGRGRARYATTVMLVDPDRLSNPQLRFDQQTQRGGVQVDSYGAATGYFIRRAHQGDWFSAGDSIHWDLIPRETEWGRPIIVHNFTPDRAGQHRGGAGILTPVLQRLKMLIKYDGTELDAAIINAIFGAYITSPFDQNFVEESLGGGGVGAYQEGRADFHRERRIRLGGAQLTSLYPGEIISTVAASRPAGNFEAFEAAMLRNIAAGTGTSTQQISQNWSDVNYSSYRAAMLEAWKTFYRRRVNFARGFSQPIAGAFVEESHEVDDLPMPSGHVPDFIECRTAYSRAKWMGPGKGYVDPTKEKAGAIMGMDAGLSTLEDECADLAGSDWREVMDRQAVEINRMKQLGIPLPAWAARVEAKKAGDPPQEPEPA</sequence>
<dbReference type="GO" id="GO:0019068">
    <property type="term" value="P:virion assembly"/>
    <property type="evidence" value="ECO:0007669"/>
    <property type="project" value="InterPro"/>
</dbReference>
<evidence type="ECO:0000313" key="1">
    <source>
        <dbReference type="EMBL" id="VVE29629.1"/>
    </source>
</evidence>
<gene>
    <name evidence="1" type="ORF">PEP31012_03600</name>
</gene>
<dbReference type="NCBIfam" id="TIGR01539">
    <property type="entry name" value="portal_lambda"/>
    <property type="match status" value="1"/>
</dbReference>
<keyword evidence="2" id="KW-1185">Reference proteome</keyword>
<proteinExistence type="predicted"/>
<dbReference type="Pfam" id="PF05136">
    <property type="entry name" value="Phage_portal_2"/>
    <property type="match status" value="1"/>
</dbReference>